<dbReference type="InterPro" id="IPR045266">
    <property type="entry name" value="DOH_DOMON"/>
</dbReference>
<proteinExistence type="inferred from homology"/>
<name>A0A1D2NJR7_ORCCI</name>
<evidence type="ECO:0000259" key="4">
    <source>
        <dbReference type="PROSITE" id="PS50836"/>
    </source>
</evidence>
<dbReference type="PANTHER" id="PTHR10157:SF23">
    <property type="entry name" value="MOXD1 HOMOLOG 1"/>
    <property type="match status" value="1"/>
</dbReference>
<dbReference type="OrthoDB" id="19261at2759"/>
<keyword evidence="3" id="KW-0325">Glycoprotein</keyword>
<dbReference type="InterPro" id="IPR008977">
    <property type="entry name" value="PHM/PNGase_F_dom_sf"/>
</dbReference>
<dbReference type="PANTHER" id="PTHR10157">
    <property type="entry name" value="DOPAMINE BETA HYDROXYLASE RELATED"/>
    <property type="match status" value="1"/>
</dbReference>
<dbReference type="FunFam" id="2.60.120.230:FF:000001">
    <property type="entry name" value="Monooxygenase, DBH-like 1"/>
    <property type="match status" value="1"/>
</dbReference>
<dbReference type="EMBL" id="LJIJ01000021">
    <property type="protein sequence ID" value="ODN05523.1"/>
    <property type="molecule type" value="Genomic_DNA"/>
</dbReference>
<dbReference type="Pfam" id="PF03712">
    <property type="entry name" value="Cu2_monoox_C"/>
    <property type="match status" value="1"/>
</dbReference>
<protein>
    <submittedName>
        <fullName evidence="5">DBH-like monooxygenase protein 1</fullName>
    </submittedName>
</protein>
<dbReference type="SUPFAM" id="SSF49742">
    <property type="entry name" value="PHM/PNGase F"/>
    <property type="match status" value="2"/>
</dbReference>
<keyword evidence="6" id="KW-1185">Reference proteome</keyword>
<dbReference type="GO" id="GO:0004500">
    <property type="term" value="F:dopamine beta-monooxygenase activity"/>
    <property type="evidence" value="ECO:0007669"/>
    <property type="project" value="InterPro"/>
</dbReference>
<dbReference type="InterPro" id="IPR014784">
    <property type="entry name" value="Cu2_ascorb_mOase-like_C"/>
</dbReference>
<dbReference type="Gene3D" id="2.60.120.310">
    <property type="entry name" value="Copper type II, ascorbate-dependent monooxygenase, N-terminal domain"/>
    <property type="match status" value="1"/>
</dbReference>
<evidence type="ECO:0000313" key="6">
    <source>
        <dbReference type="Proteomes" id="UP000094527"/>
    </source>
</evidence>
<sequence>YILMYVIKDRHAVGNQIEIDESQDYILEGARENSTHTFLSFSRPFDTCDKDHDLPIDYDYIAVIWAFGEKDDDLENHFHNRGVYDAYLLDATLTPNLDELNSSEKSKSSRDLSLWTISMEQEIPAQDTAYICTMHKAPSHRTKQHIVGFRSVLPTELEVRHIHHFLLHRCVAPEGKDPVALFDQFVGQPGQECYVLTNPNPFPTQYCRQVAHEWAVGAYPIFFPDHVGIPLSESPNEYYLLQMHYDNPEVLSGLQLRFSLEVYYTSILRQHDLGLMYVGKATPGSPTIVIPPSELNHTVYGQCGSGCTNLMLPKSGIHVVAAKLHTHLAGRGMRLIHIRNNEELPWLSYDDNYNFNFQPIRLLREERTILPGDQLVISRCTYETTDRNGSVTVGGFSTRNEMCNGFIWFYNKLNGFAGVCSSEIRSETYKNFLQISNTTWSDARRENVVTAPRQNAGLLVSQAGNRIYWTIERRNQLQYYHRYLPQVSGCPRLLPDEQSELQLPARGRFSNRKRTLRRNALLDTSFKNEQTELVTMYPENIVPYSRPQLCTK</sequence>
<feature type="domain" description="DOMON" evidence="4">
    <location>
        <begin position="1"/>
        <end position="68"/>
    </location>
</feature>
<evidence type="ECO:0000256" key="1">
    <source>
        <dbReference type="ARBA" id="ARBA00010676"/>
    </source>
</evidence>
<evidence type="ECO:0000256" key="2">
    <source>
        <dbReference type="ARBA" id="ARBA00023157"/>
    </source>
</evidence>
<dbReference type="AlphaFoldDB" id="A0A1D2NJR7"/>
<dbReference type="InterPro" id="IPR036939">
    <property type="entry name" value="Cu2_ascorb_mOase_N_sf"/>
</dbReference>
<dbReference type="CDD" id="cd09631">
    <property type="entry name" value="DOMON_DOH"/>
    <property type="match status" value="1"/>
</dbReference>
<accession>A0A1D2NJR7</accession>
<dbReference type="InterPro" id="IPR024548">
    <property type="entry name" value="Cu2_monoox_C"/>
</dbReference>
<dbReference type="InterPro" id="IPR000945">
    <property type="entry name" value="DBH-like"/>
</dbReference>
<organism evidence="5 6">
    <name type="scientific">Orchesella cincta</name>
    <name type="common">Springtail</name>
    <name type="synonym">Podura cincta</name>
    <dbReference type="NCBI Taxonomy" id="48709"/>
    <lineage>
        <taxon>Eukaryota</taxon>
        <taxon>Metazoa</taxon>
        <taxon>Ecdysozoa</taxon>
        <taxon>Arthropoda</taxon>
        <taxon>Hexapoda</taxon>
        <taxon>Collembola</taxon>
        <taxon>Entomobryomorpha</taxon>
        <taxon>Entomobryoidea</taxon>
        <taxon>Orchesellidae</taxon>
        <taxon>Orchesellinae</taxon>
        <taxon>Orchesella</taxon>
    </lineage>
</organism>
<dbReference type="Proteomes" id="UP000094527">
    <property type="component" value="Unassembled WGS sequence"/>
</dbReference>
<evidence type="ECO:0000313" key="5">
    <source>
        <dbReference type="EMBL" id="ODN05523.1"/>
    </source>
</evidence>
<dbReference type="Pfam" id="PF01082">
    <property type="entry name" value="Cu2_monooxygen"/>
    <property type="match status" value="1"/>
</dbReference>
<gene>
    <name evidence="5" type="ORF">Ocin01_01102</name>
</gene>
<dbReference type="PROSITE" id="PS50836">
    <property type="entry name" value="DOMON"/>
    <property type="match status" value="1"/>
</dbReference>
<reference evidence="5 6" key="1">
    <citation type="journal article" date="2016" name="Genome Biol. Evol.">
        <title>Gene Family Evolution Reflects Adaptation to Soil Environmental Stressors in the Genome of the Collembolan Orchesella cincta.</title>
        <authorList>
            <person name="Faddeeva-Vakhrusheva A."/>
            <person name="Derks M.F."/>
            <person name="Anvar S.Y."/>
            <person name="Agamennone V."/>
            <person name="Suring W."/>
            <person name="Smit S."/>
            <person name="van Straalen N.M."/>
            <person name="Roelofs D."/>
        </authorList>
    </citation>
    <scope>NUCLEOTIDE SEQUENCE [LARGE SCALE GENOMIC DNA]</scope>
    <source>
        <tissue evidence="5">Mixed pool</tissue>
    </source>
</reference>
<dbReference type="Pfam" id="PF03351">
    <property type="entry name" value="DOMON"/>
    <property type="match status" value="1"/>
</dbReference>
<dbReference type="InterPro" id="IPR005018">
    <property type="entry name" value="DOMON_domain"/>
</dbReference>
<keyword evidence="5" id="KW-0560">Oxidoreductase</keyword>
<dbReference type="STRING" id="48709.A0A1D2NJR7"/>
<comment type="similarity">
    <text evidence="1">Belongs to the copper type II ascorbate-dependent monooxygenase family.</text>
</comment>
<comment type="caution">
    <text evidence="5">The sequence shown here is derived from an EMBL/GenBank/DDBJ whole genome shotgun (WGS) entry which is preliminary data.</text>
</comment>
<dbReference type="InterPro" id="IPR000323">
    <property type="entry name" value="Cu2_ascorb_mOase_N"/>
</dbReference>
<feature type="non-terminal residue" evidence="5">
    <location>
        <position position="1"/>
    </location>
</feature>
<keyword evidence="5" id="KW-0503">Monooxygenase</keyword>
<keyword evidence="2" id="KW-1015">Disulfide bond</keyword>
<evidence type="ECO:0000256" key="3">
    <source>
        <dbReference type="ARBA" id="ARBA00023180"/>
    </source>
</evidence>
<dbReference type="GO" id="GO:0005507">
    <property type="term" value="F:copper ion binding"/>
    <property type="evidence" value="ECO:0007669"/>
    <property type="project" value="InterPro"/>
</dbReference>
<dbReference type="Gene3D" id="2.60.120.230">
    <property type="match status" value="1"/>
</dbReference>